<dbReference type="Proteomes" id="UP001150924">
    <property type="component" value="Unassembled WGS sequence"/>
</dbReference>
<reference evidence="1" key="1">
    <citation type="submission" date="2022-11" db="EMBL/GenBank/DDBJ databases">
        <title>Minimal conservation of predation-associated metabolite biosynthetic gene clusters underscores biosynthetic potential of Myxococcota including descriptions for ten novel species: Archangium lansinium sp. nov., Myxococcus landrumus sp. nov., Nannocystis bai.</title>
        <authorList>
            <person name="Ahearne A."/>
            <person name="Stevens C."/>
            <person name="Phillips K."/>
        </authorList>
    </citation>
    <scope>NUCLEOTIDE SEQUENCE</scope>
    <source>
        <strain evidence="1">Na p29</strain>
    </source>
</reference>
<dbReference type="RefSeq" id="WP_267777319.1">
    <property type="nucleotide sequence ID" value="NZ_JAPNKE010000002.1"/>
</dbReference>
<name>A0A9X3J241_9BACT</name>
<dbReference type="SUPFAM" id="SSF56024">
    <property type="entry name" value="Phospholipase D/nuclease"/>
    <property type="match status" value="1"/>
</dbReference>
<evidence type="ECO:0000313" key="1">
    <source>
        <dbReference type="EMBL" id="MCY1013407.1"/>
    </source>
</evidence>
<proteinExistence type="predicted"/>
<keyword evidence="2" id="KW-1185">Reference proteome</keyword>
<dbReference type="EMBL" id="JAPNKE010000002">
    <property type="protein sequence ID" value="MCY1013407.1"/>
    <property type="molecule type" value="Genomic_DNA"/>
</dbReference>
<sequence>MTTELLTEKVWSAIQAAAHGARGRKYAAVAFVGADGAELLSDFGVGDILVCNMGREALRAGTTNPFAIERLIVRGVDVYSHERLHAKVYVFGDLAVVGSANASASAANRLAEAASQ</sequence>
<evidence type="ECO:0000313" key="2">
    <source>
        <dbReference type="Proteomes" id="UP001150924"/>
    </source>
</evidence>
<comment type="caution">
    <text evidence="1">The sequence shown here is derived from an EMBL/GenBank/DDBJ whole genome shotgun (WGS) entry which is preliminary data.</text>
</comment>
<dbReference type="Gene3D" id="3.30.870.10">
    <property type="entry name" value="Endonuclease Chain A"/>
    <property type="match status" value="1"/>
</dbReference>
<dbReference type="AlphaFoldDB" id="A0A9X3J241"/>
<gene>
    <name evidence="1" type="ORF">OV079_49350</name>
</gene>
<protein>
    <recommendedName>
        <fullName evidence="3">PLD phosphodiesterase domain-containing protein</fullName>
    </recommendedName>
</protein>
<evidence type="ECO:0008006" key="3">
    <source>
        <dbReference type="Google" id="ProtNLM"/>
    </source>
</evidence>
<organism evidence="1 2">
    <name type="scientific">Nannocystis pusilla</name>
    <dbReference type="NCBI Taxonomy" id="889268"/>
    <lineage>
        <taxon>Bacteria</taxon>
        <taxon>Pseudomonadati</taxon>
        <taxon>Myxococcota</taxon>
        <taxon>Polyangia</taxon>
        <taxon>Nannocystales</taxon>
        <taxon>Nannocystaceae</taxon>
        <taxon>Nannocystis</taxon>
    </lineage>
</organism>
<accession>A0A9X3J241</accession>